<dbReference type="AlphaFoldDB" id="F0W3X1"/>
<organism evidence="1">
    <name type="scientific">Albugo laibachii Nc14</name>
    <dbReference type="NCBI Taxonomy" id="890382"/>
    <lineage>
        <taxon>Eukaryota</taxon>
        <taxon>Sar</taxon>
        <taxon>Stramenopiles</taxon>
        <taxon>Oomycota</taxon>
        <taxon>Peronosporomycetes</taxon>
        <taxon>Albuginales</taxon>
        <taxon>Albuginaceae</taxon>
        <taxon>Albugo</taxon>
    </lineage>
</organism>
<reference evidence="1" key="2">
    <citation type="submission" date="2011-02" db="EMBL/GenBank/DDBJ databases">
        <authorList>
            <person name="MacLean D."/>
        </authorList>
    </citation>
    <scope>NUCLEOTIDE SEQUENCE</scope>
</reference>
<protein>
    <submittedName>
        <fullName evidence="1">AlNc14C15G1672 protein</fullName>
    </submittedName>
</protein>
<name>F0W3X1_9STRA</name>
<reference evidence="1" key="1">
    <citation type="journal article" date="2011" name="PLoS Biol.">
        <title>Gene gain and loss during evolution of obligate parasitism in the white rust pathogen of Arabidopsis thaliana.</title>
        <authorList>
            <person name="Kemen E."/>
            <person name="Gardiner A."/>
            <person name="Schultz-Larsen T."/>
            <person name="Kemen A.C."/>
            <person name="Balmuth A.L."/>
            <person name="Robert-Seilaniantz A."/>
            <person name="Bailey K."/>
            <person name="Holub E."/>
            <person name="Studholme D.J."/>
            <person name="Maclean D."/>
            <person name="Jones J.D."/>
        </authorList>
    </citation>
    <scope>NUCLEOTIDE SEQUENCE</scope>
</reference>
<accession>F0W3X1</accession>
<proteinExistence type="predicted"/>
<dbReference type="HOGENOM" id="CLU_1868933_0_0_1"/>
<evidence type="ECO:0000313" key="1">
    <source>
        <dbReference type="EMBL" id="CCA15766.1"/>
    </source>
</evidence>
<dbReference type="EMBL" id="FR824060">
    <property type="protein sequence ID" value="CCA15766.1"/>
    <property type="molecule type" value="Genomic_DNA"/>
</dbReference>
<gene>
    <name evidence="1" type="primary">AlNc14C15G1672</name>
    <name evidence="1" type="ORF">ALNC14_019090</name>
</gene>
<sequence>MTIQPLGNLLSQHEEHGIWINRTTIATGLFFADDSTLLSETIHGVLKQLELVQVYCDGSGAKLNLNKSTLLSLNRLLPLSLPVEQWSRINSFFRLRLHGTIVAGATPDLGSVFLLPTQLVPRCVCYCADDKVDMEGL</sequence>